<reference evidence="2 3" key="1">
    <citation type="submission" date="2019-11" db="EMBL/GenBank/DDBJ databases">
        <title>Whole genome sequence of Oryza granulata.</title>
        <authorList>
            <person name="Li W."/>
        </authorList>
    </citation>
    <scope>NUCLEOTIDE SEQUENCE [LARGE SCALE GENOMIC DNA]</scope>
    <source>
        <strain evidence="3">cv. Menghai</strain>
        <tissue evidence="2">Leaf</tissue>
    </source>
</reference>
<keyword evidence="3" id="KW-1185">Reference proteome</keyword>
<accession>A0A6G1CU87</accession>
<dbReference type="AlphaFoldDB" id="A0A6G1CU87"/>
<proteinExistence type="predicted"/>
<dbReference type="OrthoDB" id="694231at2759"/>
<sequence>MAITPADVGTRGRRTRRARAWVQNRARRRHRVEARDRCGSGTGDEVRPRAPIRPRKQGHISRRYELRLRPDLVAYSFTGAASILVDDSTPTRFLVLNTADLTIDRTSIRF</sequence>
<feature type="compositionally biased region" description="Basic and acidic residues" evidence="1">
    <location>
        <begin position="33"/>
        <end position="48"/>
    </location>
</feature>
<dbReference type="Gene3D" id="2.60.40.1730">
    <property type="entry name" value="tricorn interacting facor f3 domain"/>
    <property type="match status" value="1"/>
</dbReference>
<evidence type="ECO:0000313" key="3">
    <source>
        <dbReference type="Proteomes" id="UP000479710"/>
    </source>
</evidence>
<feature type="region of interest" description="Disordered" evidence="1">
    <location>
        <begin position="1"/>
        <end position="58"/>
    </location>
</feature>
<gene>
    <name evidence="2" type="ORF">E2562_030714</name>
</gene>
<protein>
    <submittedName>
        <fullName evidence="2">Uncharacterized protein</fullName>
    </submittedName>
</protein>
<dbReference type="InterPro" id="IPR042097">
    <property type="entry name" value="Aminopeptidase_N-like_N_sf"/>
</dbReference>
<name>A0A6G1CU87_9ORYZ</name>
<feature type="compositionally biased region" description="Basic residues" evidence="1">
    <location>
        <begin position="11"/>
        <end position="32"/>
    </location>
</feature>
<comment type="caution">
    <text evidence="2">The sequence shown here is derived from an EMBL/GenBank/DDBJ whole genome shotgun (WGS) entry which is preliminary data.</text>
</comment>
<dbReference type="SUPFAM" id="SSF63737">
    <property type="entry name" value="Leukotriene A4 hydrolase N-terminal domain"/>
    <property type="match status" value="1"/>
</dbReference>
<dbReference type="EMBL" id="SPHZ02000008">
    <property type="protein sequence ID" value="KAF0904018.1"/>
    <property type="molecule type" value="Genomic_DNA"/>
</dbReference>
<evidence type="ECO:0000313" key="2">
    <source>
        <dbReference type="EMBL" id="KAF0904018.1"/>
    </source>
</evidence>
<evidence type="ECO:0000256" key="1">
    <source>
        <dbReference type="SAM" id="MobiDB-lite"/>
    </source>
</evidence>
<dbReference type="Proteomes" id="UP000479710">
    <property type="component" value="Unassembled WGS sequence"/>
</dbReference>
<organism evidence="2 3">
    <name type="scientific">Oryza meyeriana var. granulata</name>
    <dbReference type="NCBI Taxonomy" id="110450"/>
    <lineage>
        <taxon>Eukaryota</taxon>
        <taxon>Viridiplantae</taxon>
        <taxon>Streptophyta</taxon>
        <taxon>Embryophyta</taxon>
        <taxon>Tracheophyta</taxon>
        <taxon>Spermatophyta</taxon>
        <taxon>Magnoliopsida</taxon>
        <taxon>Liliopsida</taxon>
        <taxon>Poales</taxon>
        <taxon>Poaceae</taxon>
        <taxon>BOP clade</taxon>
        <taxon>Oryzoideae</taxon>
        <taxon>Oryzeae</taxon>
        <taxon>Oryzinae</taxon>
        <taxon>Oryza</taxon>
        <taxon>Oryza meyeriana</taxon>
    </lineage>
</organism>